<organism evidence="3 4">
    <name type="scientific">Kitasatospora cinereorecta</name>
    <dbReference type="NCBI Taxonomy" id="285560"/>
    <lineage>
        <taxon>Bacteria</taxon>
        <taxon>Bacillati</taxon>
        <taxon>Actinomycetota</taxon>
        <taxon>Actinomycetes</taxon>
        <taxon>Kitasatosporales</taxon>
        <taxon>Streptomycetaceae</taxon>
        <taxon>Kitasatospora</taxon>
    </lineage>
</organism>
<evidence type="ECO:0000256" key="2">
    <source>
        <dbReference type="SAM" id="SignalP"/>
    </source>
</evidence>
<accession>A0ABW0V677</accession>
<dbReference type="EMBL" id="JBHSOC010000008">
    <property type="protein sequence ID" value="MFC5640983.1"/>
    <property type="molecule type" value="Genomic_DNA"/>
</dbReference>
<keyword evidence="4" id="KW-1185">Reference proteome</keyword>
<reference evidence="4" key="1">
    <citation type="journal article" date="2019" name="Int. J. Syst. Evol. Microbiol.">
        <title>The Global Catalogue of Microorganisms (GCM) 10K type strain sequencing project: providing services to taxonomists for standard genome sequencing and annotation.</title>
        <authorList>
            <consortium name="The Broad Institute Genomics Platform"/>
            <consortium name="The Broad Institute Genome Sequencing Center for Infectious Disease"/>
            <person name="Wu L."/>
            <person name="Ma J."/>
        </authorList>
    </citation>
    <scope>NUCLEOTIDE SEQUENCE [LARGE SCALE GENOMIC DNA]</scope>
    <source>
        <strain evidence="4">CGMCC 4.1622</strain>
    </source>
</reference>
<keyword evidence="2" id="KW-0732">Signal</keyword>
<proteinExistence type="predicted"/>
<feature type="compositionally biased region" description="Gly residues" evidence="1">
    <location>
        <begin position="47"/>
        <end position="57"/>
    </location>
</feature>
<feature type="chain" id="PRO_5046635491" description="DUF4352 domain-containing protein" evidence="2">
    <location>
        <begin position="24"/>
        <end position="331"/>
    </location>
</feature>
<protein>
    <recommendedName>
        <fullName evidence="5">DUF4352 domain-containing protein</fullName>
    </recommendedName>
</protein>
<sequence>MSSLTRPAAALAAAILTAALATACDPSGDKAPANGAPPATTTVSPAGQGGSGGGTGTGATAAKTVQIGRTVYKGGLKFEVKSATYTPGDATSGSYKLVIDTAVTNTFKTGAIRDWPDIAIDIAGTPITGDPGTAVPPTPGATNPLPLTFSAYTSAGHPFSFDGASLVLGDAAEAQAVVPLGKGGREAVDLKPVDLTLPTPALTSGRLTLTLKYAQLRADYGDGGGVTALKRGQRSLLVVFDMKGNVGPAGMAVDGSMLRLKLPGGQEVGPTRAPIEAIYPDHPLFQNEAAWFVFDGATDGDYTLSVTDAPDAAPATAAFHATDLKSSGPLG</sequence>
<dbReference type="RefSeq" id="WP_346141236.1">
    <property type="nucleotide sequence ID" value="NZ_BAAAUA010000003.1"/>
</dbReference>
<dbReference type="Proteomes" id="UP001596066">
    <property type="component" value="Unassembled WGS sequence"/>
</dbReference>
<feature type="region of interest" description="Disordered" evidence="1">
    <location>
        <begin position="26"/>
        <end position="59"/>
    </location>
</feature>
<evidence type="ECO:0000256" key="1">
    <source>
        <dbReference type="SAM" id="MobiDB-lite"/>
    </source>
</evidence>
<name>A0ABW0V677_9ACTN</name>
<comment type="caution">
    <text evidence="3">The sequence shown here is derived from an EMBL/GenBank/DDBJ whole genome shotgun (WGS) entry which is preliminary data.</text>
</comment>
<feature type="compositionally biased region" description="Low complexity" evidence="1">
    <location>
        <begin position="31"/>
        <end position="42"/>
    </location>
</feature>
<feature type="signal peptide" evidence="2">
    <location>
        <begin position="1"/>
        <end position="23"/>
    </location>
</feature>
<gene>
    <name evidence="3" type="ORF">ACFPZF_06395</name>
</gene>
<evidence type="ECO:0000313" key="3">
    <source>
        <dbReference type="EMBL" id="MFC5640983.1"/>
    </source>
</evidence>
<evidence type="ECO:0000313" key="4">
    <source>
        <dbReference type="Proteomes" id="UP001596066"/>
    </source>
</evidence>
<evidence type="ECO:0008006" key="5">
    <source>
        <dbReference type="Google" id="ProtNLM"/>
    </source>
</evidence>
<dbReference type="PROSITE" id="PS51257">
    <property type="entry name" value="PROKAR_LIPOPROTEIN"/>
    <property type="match status" value="1"/>
</dbReference>